<dbReference type="Proteomes" id="UP001064782">
    <property type="component" value="Unassembled WGS sequence"/>
</dbReference>
<reference evidence="3" key="1">
    <citation type="submission" date="2022-08" db="EMBL/GenBank/DDBJ databases">
        <title>Mycobacterium kiyosense sp. nov., scotochromogenic slow-glowing species isolated from respiratory specimens.</title>
        <authorList>
            <person name="Fukano H."/>
            <person name="Kazumi Y."/>
            <person name="Sakagami N."/>
            <person name="Ato M."/>
            <person name="Mitarai S."/>
            <person name="Hoshino Y."/>
        </authorList>
    </citation>
    <scope>NUCLEOTIDE SEQUENCE</scope>
    <source>
        <strain evidence="3">1413</strain>
        <strain evidence="2">SRL2020-028</strain>
    </source>
</reference>
<name>A0A9P3Q3S1_9MYCO</name>
<dbReference type="GeneID" id="83629349"/>
<feature type="transmembrane region" description="Helical" evidence="1">
    <location>
        <begin position="6"/>
        <end position="29"/>
    </location>
</feature>
<dbReference type="RefSeq" id="WP_236981944.1">
    <property type="nucleotide sequence ID" value="NZ_BRXE01000005.1"/>
</dbReference>
<keyword evidence="1" id="KW-1133">Transmembrane helix</keyword>
<proteinExistence type="predicted"/>
<dbReference type="EMBL" id="BRXE01000005">
    <property type="protein sequence ID" value="GLB81646.1"/>
    <property type="molecule type" value="Genomic_DNA"/>
</dbReference>
<gene>
    <name evidence="3" type="ORF">Mkiyose1413_10770</name>
    <name evidence="2" type="ORF">SRL2020028_09020</name>
</gene>
<evidence type="ECO:0000256" key="1">
    <source>
        <dbReference type="SAM" id="Phobius"/>
    </source>
</evidence>
<keyword evidence="1" id="KW-0472">Membrane</keyword>
<evidence type="ECO:0000313" key="3">
    <source>
        <dbReference type="EMBL" id="GLD29194.1"/>
    </source>
</evidence>
<evidence type="ECO:0000313" key="2">
    <source>
        <dbReference type="EMBL" id="GLB81646.1"/>
    </source>
</evidence>
<keyword evidence="4" id="KW-1185">Reference proteome</keyword>
<protein>
    <submittedName>
        <fullName evidence="3">Uncharacterized protein</fullName>
    </submittedName>
</protein>
<dbReference type="AlphaFoldDB" id="A0A9P3Q3S1"/>
<keyword evidence="1" id="KW-0812">Transmembrane</keyword>
<comment type="caution">
    <text evidence="3">The sequence shown here is derived from an EMBL/GenBank/DDBJ whole genome shotgun (WGS) entry which is preliminary data.</text>
</comment>
<dbReference type="Proteomes" id="UP001165663">
    <property type="component" value="Unassembled WGS sequence"/>
</dbReference>
<sequence>MTAAPNWAAVAAVNQFATVVVASWALIYARGQLQQARLTRERIAQPDVVVYVDRHEVRRYMDLVIKNFGQTTAYNIRLKIPPLQVAPYTNLHTGEEVKNLYVPESIAVLAPGQEWRTVWDSAERRAKHKGTLQDQFVGHVEFDDKMSPDKPSFRNPISLDIKMFWNTTWITENKGKTVEKALYEIAGTLQSYSRDDKGVWVYTATGDDERRRREQEYREAVQENEEFMRDLGVIQDDPDPDD</sequence>
<dbReference type="EMBL" id="BRZI01000004">
    <property type="protein sequence ID" value="GLD29194.1"/>
    <property type="molecule type" value="Genomic_DNA"/>
</dbReference>
<organism evidence="3 4">
    <name type="scientific">Mycobacterium kiyosense</name>
    <dbReference type="NCBI Taxonomy" id="2871094"/>
    <lineage>
        <taxon>Bacteria</taxon>
        <taxon>Bacillati</taxon>
        <taxon>Actinomycetota</taxon>
        <taxon>Actinomycetes</taxon>
        <taxon>Mycobacteriales</taxon>
        <taxon>Mycobacteriaceae</taxon>
        <taxon>Mycobacterium</taxon>
    </lineage>
</organism>
<accession>A0A9P3Q3S1</accession>
<evidence type="ECO:0000313" key="4">
    <source>
        <dbReference type="Proteomes" id="UP001064782"/>
    </source>
</evidence>